<protein>
    <submittedName>
        <fullName evidence="10">G-protein coupled receptor 126</fullName>
    </submittedName>
</protein>
<dbReference type="CDD" id="cd15039">
    <property type="entry name" value="7tmB3_Methuselah-like"/>
    <property type="match status" value="1"/>
</dbReference>
<keyword evidence="4 6" id="KW-0472">Membrane</keyword>
<evidence type="ECO:0000256" key="2">
    <source>
        <dbReference type="ARBA" id="ARBA00022692"/>
    </source>
</evidence>
<dbReference type="InterPro" id="IPR000832">
    <property type="entry name" value="GPCR_2_secretin-like"/>
</dbReference>
<evidence type="ECO:0000259" key="8">
    <source>
        <dbReference type="PROSITE" id="PS50261"/>
    </source>
</evidence>
<feature type="transmembrane region" description="Helical" evidence="6">
    <location>
        <begin position="1133"/>
        <end position="1155"/>
    </location>
</feature>
<dbReference type="SMART" id="SM00201">
    <property type="entry name" value="SO"/>
    <property type="match status" value="2"/>
</dbReference>
<feature type="chain" id="PRO_5012292843" evidence="7">
    <location>
        <begin position="27"/>
        <end position="1338"/>
    </location>
</feature>
<comment type="caution">
    <text evidence="10">The sequence shown here is derived from an EMBL/GenBank/DDBJ whole genome shotgun (WGS) entry which is preliminary data.</text>
</comment>
<evidence type="ECO:0000313" key="11">
    <source>
        <dbReference type="Proteomes" id="UP000225706"/>
    </source>
</evidence>
<dbReference type="GO" id="GO:0004930">
    <property type="term" value="F:G protein-coupled receptor activity"/>
    <property type="evidence" value="ECO:0007669"/>
    <property type="project" value="InterPro"/>
</dbReference>
<dbReference type="CDD" id="cd13952">
    <property type="entry name" value="7tm_classB"/>
    <property type="match status" value="1"/>
</dbReference>
<feature type="transmembrane region" description="Helical" evidence="6">
    <location>
        <begin position="497"/>
        <end position="515"/>
    </location>
</feature>
<gene>
    <name evidence="10" type="primary">gpr126</name>
    <name evidence="10" type="ORF">AWC38_SpisGene16564</name>
</gene>
<feature type="transmembrane region" description="Helical" evidence="6">
    <location>
        <begin position="462"/>
        <end position="485"/>
    </location>
</feature>
<keyword evidence="3 6" id="KW-1133">Transmembrane helix</keyword>
<dbReference type="SUPFAM" id="SSF90188">
    <property type="entry name" value="Somatomedin B domain"/>
    <property type="match status" value="2"/>
</dbReference>
<dbReference type="GO" id="GO:0016020">
    <property type="term" value="C:membrane"/>
    <property type="evidence" value="ECO:0007669"/>
    <property type="project" value="UniProtKB-SubCell"/>
</dbReference>
<feature type="transmembrane region" description="Helical" evidence="6">
    <location>
        <begin position="521"/>
        <end position="545"/>
    </location>
</feature>
<evidence type="ECO:0000256" key="7">
    <source>
        <dbReference type="SAM" id="SignalP"/>
    </source>
</evidence>
<comment type="subcellular location">
    <subcellularLocation>
        <location evidence="1">Membrane</location>
        <topology evidence="1">Multi-pass membrane protein</topology>
    </subcellularLocation>
</comment>
<evidence type="ECO:0000256" key="6">
    <source>
        <dbReference type="SAM" id="Phobius"/>
    </source>
</evidence>
<sequence length="1338" mass="149754">MNLDPSSLNYTVGLVLLSLTFLAARRQEHNDVQGSSSSDGSGNVPILLRSKDDFIVRYKAQTTSLRDISRQQNVSLPEGDSFFEEVNKKKTLEDQSCTDRCFSEERKRDKTCYCDKACKIFGDCCLDFYSRCSQNSSDGVPQDVECGDVNSFLWSGVIMRSTCGSYTNIHSTNDCHTSTVQQLNMTLQKELPVFAVKQNVTYRSIACAKCNNEENASFWGLHISCKSTKGSPPNLTVMSKFLTDHKGYSWKYVPTHNLTDYYRSCVVRDAHCASNKLSILPVVRELCELYSMVFKIDGKRSYRNPHCALCNQEGWVIPQKTESAGSSEISSLNVYESYTPPLRILLDVSTNVKFTIDSRETMEPTINAEAPRFQVFNISSQVLNCTSNFNNCTCQVLILGNNQSSLASLSSNKTLVALTPTQISYDDDSKRLQGIDVYTLCPTAQPEPKDALKKHENENLGLSYITLAGMIFSIVSLCFLLIVYLSFKELRNLPGKCVINISAVLLCYQAFFLSFKKSTEVLLLCQAVAILLHFFVLSTFSWTAVMAFDTASSFTTTVADANRQSSDIRKIFIKYCMMGWGLPAVIVGLCFVLDLTGIFHIGYGSFIYCWISDNTALAVFLVTPVSAALIFNIICLGKSVYAIRYLQQADYFAASNSSKASLTLICIKLTTVMGLTWILELAAHLKQTEFLQHPSAVLNSLQAKVQENEEHNAESKGTDFQFPTPIVFSIAKSHTNLKKKNSSAQSCGGRCYIGERQQSKSCYCDRVCETFGNCCIDFYSRCRKISSSFFPENVECGEVDSSSWSSGVVMRSTCVSSVNASTKECHPVQRLNFTPQKELPVYGWKHNLTYRSIACARCNNETNTYFWGLDISCDFTSGPGPVPNITIIKKFLKEYGDCSWKYLPTPDIEKYQQSCVIHDSPCSSKEPRMLSVVRQLCVLYAMTFTVEDGQVLRRYRNPHCAFCNPEGRLDTTGKPVRPIVPPLSILLDISTDIEEPADPKHVHPTKPANTLTVSHVISQQALNCSSKFDNCTVIFRNKTCRVFYPVKNQPNQTVYPWKESSVMLATNQTSYNENVVHILCPDHPTIKNVWENDSNENGSSALFVITFTGMLLSIFSLCVLLIVYVSFKELKNLPGRCVINLSVALLLYQMIFLCAKKSTEVDVLCKTVAILVHFYILSTFAWMSIMAFDAAITFSTKGNSVYCWISDTKALTVTMVIPVSTALVFNIICFAKNIYAIHHLQKAANMAASNSPKASLTLICIKLTTVMGLTWILALASNWKQTDFLRYPSTVLNSYGDFLSRCVLLPRKESEVCSERDFPNEEISQLKLNQVPLMTNIY</sequence>
<dbReference type="Gene3D" id="1.20.1070.10">
    <property type="entry name" value="Rhodopsin 7-helix transmembrane proteins"/>
    <property type="match status" value="2"/>
</dbReference>
<feature type="domain" description="G-protein coupled receptors family 2 profile 2" evidence="8">
    <location>
        <begin position="1102"/>
        <end position="1188"/>
    </location>
</feature>
<feature type="transmembrane region" description="Helical" evidence="6">
    <location>
        <begin position="615"/>
        <end position="636"/>
    </location>
</feature>
<accession>A0A2B4RQG1</accession>
<dbReference type="InterPro" id="IPR036024">
    <property type="entry name" value="Somatomedin_B-like_dom_sf"/>
</dbReference>
<dbReference type="EMBL" id="LSMT01000380">
    <property type="protein sequence ID" value="PFX19043.1"/>
    <property type="molecule type" value="Genomic_DNA"/>
</dbReference>
<keyword evidence="11" id="KW-1185">Reference proteome</keyword>
<feature type="domain" description="G-protein coupled receptors family 2 profile 2" evidence="8">
    <location>
        <begin position="462"/>
        <end position="679"/>
    </location>
</feature>
<keyword evidence="2 6" id="KW-0812">Transmembrane</keyword>
<feature type="transmembrane region" description="Helical" evidence="6">
    <location>
        <begin position="1167"/>
        <end position="1192"/>
    </location>
</feature>
<keyword evidence="7" id="KW-0732">Signal</keyword>
<evidence type="ECO:0000256" key="3">
    <source>
        <dbReference type="ARBA" id="ARBA00022989"/>
    </source>
</evidence>
<dbReference type="PROSITE" id="PS50958">
    <property type="entry name" value="SMB_2"/>
    <property type="match status" value="2"/>
</dbReference>
<feature type="transmembrane region" description="Helical" evidence="6">
    <location>
        <begin position="1101"/>
        <end position="1127"/>
    </location>
</feature>
<feature type="transmembrane region" description="Helical" evidence="6">
    <location>
        <begin position="1212"/>
        <end position="1235"/>
    </location>
</feature>
<keyword evidence="10" id="KW-0675">Receptor</keyword>
<dbReference type="PRINTS" id="PR02001">
    <property type="entry name" value="GCR1CAMPR"/>
</dbReference>
<reference evidence="11" key="1">
    <citation type="journal article" date="2017" name="bioRxiv">
        <title>Comparative analysis of the genomes of Stylophora pistillata and Acropora digitifera provides evidence for extensive differences between species of corals.</title>
        <authorList>
            <person name="Voolstra C.R."/>
            <person name="Li Y."/>
            <person name="Liew Y.J."/>
            <person name="Baumgarten S."/>
            <person name="Zoccola D."/>
            <person name="Flot J.-F."/>
            <person name="Tambutte S."/>
            <person name="Allemand D."/>
            <person name="Aranda M."/>
        </authorList>
    </citation>
    <scope>NUCLEOTIDE SEQUENCE [LARGE SCALE GENOMIC DNA]</scope>
</reference>
<dbReference type="Pfam" id="PF01033">
    <property type="entry name" value="Somatomedin_B"/>
    <property type="match status" value="2"/>
</dbReference>
<dbReference type="PROSITE" id="PS00524">
    <property type="entry name" value="SMB_1"/>
    <property type="match status" value="2"/>
</dbReference>
<evidence type="ECO:0000256" key="5">
    <source>
        <dbReference type="ARBA" id="ARBA00023157"/>
    </source>
</evidence>
<proteinExistence type="predicted"/>
<dbReference type="Proteomes" id="UP000225706">
    <property type="component" value="Unassembled WGS sequence"/>
</dbReference>
<dbReference type="Gene3D" id="4.10.410.20">
    <property type="match status" value="2"/>
</dbReference>
<dbReference type="PANTHER" id="PTHR45902:SF4">
    <property type="entry name" value="G-PROTEIN COUPLED RECEPTORS FAMILY 2 PROFILE 2 DOMAIN-CONTAINING PROTEIN"/>
    <property type="match status" value="1"/>
</dbReference>
<organism evidence="10 11">
    <name type="scientific">Stylophora pistillata</name>
    <name type="common">Smooth cauliflower coral</name>
    <dbReference type="NCBI Taxonomy" id="50429"/>
    <lineage>
        <taxon>Eukaryota</taxon>
        <taxon>Metazoa</taxon>
        <taxon>Cnidaria</taxon>
        <taxon>Anthozoa</taxon>
        <taxon>Hexacorallia</taxon>
        <taxon>Scleractinia</taxon>
        <taxon>Astrocoeniina</taxon>
        <taxon>Pocilloporidae</taxon>
        <taxon>Stylophora</taxon>
    </lineage>
</organism>
<dbReference type="GO" id="GO:0007166">
    <property type="term" value="P:cell surface receptor signaling pathway"/>
    <property type="evidence" value="ECO:0007669"/>
    <property type="project" value="InterPro"/>
</dbReference>
<dbReference type="InterPro" id="IPR001212">
    <property type="entry name" value="Somatomedin_B_dom"/>
</dbReference>
<dbReference type="PANTHER" id="PTHR45902">
    <property type="entry name" value="LATROPHILIN RECEPTOR-LIKE PROTEIN A"/>
    <property type="match status" value="1"/>
</dbReference>
<dbReference type="PROSITE" id="PS50261">
    <property type="entry name" value="G_PROTEIN_RECEP_F2_4"/>
    <property type="match status" value="2"/>
</dbReference>
<feature type="domain" description="SMB" evidence="9">
    <location>
        <begin position="93"/>
        <end position="136"/>
    </location>
</feature>
<feature type="signal peptide" evidence="7">
    <location>
        <begin position="1"/>
        <end position="26"/>
    </location>
</feature>
<feature type="transmembrane region" description="Helical" evidence="6">
    <location>
        <begin position="1256"/>
        <end position="1276"/>
    </location>
</feature>
<evidence type="ECO:0000256" key="1">
    <source>
        <dbReference type="ARBA" id="ARBA00004141"/>
    </source>
</evidence>
<name>A0A2B4RQG1_STYPI</name>
<evidence type="ECO:0000259" key="9">
    <source>
        <dbReference type="PROSITE" id="PS50958"/>
    </source>
</evidence>
<feature type="transmembrane region" description="Helical" evidence="6">
    <location>
        <begin position="579"/>
        <end position="603"/>
    </location>
</feature>
<feature type="domain" description="SMB" evidence="9">
    <location>
        <begin position="743"/>
        <end position="786"/>
    </location>
</feature>
<dbReference type="InterPro" id="IPR022343">
    <property type="entry name" value="GCR1-cAMP_receptor"/>
</dbReference>
<dbReference type="Pfam" id="PF00002">
    <property type="entry name" value="7tm_2"/>
    <property type="match status" value="3"/>
</dbReference>
<dbReference type="InterPro" id="IPR017981">
    <property type="entry name" value="GPCR_2-like_7TM"/>
</dbReference>
<dbReference type="InterPro" id="IPR053231">
    <property type="entry name" value="GPCR_LN-TM7"/>
</dbReference>
<keyword evidence="5" id="KW-1015">Disulfide bond</keyword>
<evidence type="ECO:0000313" key="10">
    <source>
        <dbReference type="EMBL" id="PFX19043.1"/>
    </source>
</evidence>
<dbReference type="OrthoDB" id="6134459at2759"/>
<evidence type="ECO:0000256" key="4">
    <source>
        <dbReference type="ARBA" id="ARBA00023136"/>
    </source>
</evidence>